<dbReference type="Proteomes" id="UP000318733">
    <property type="component" value="Unassembled WGS sequence"/>
</dbReference>
<dbReference type="EC" id="2.3.1.269" evidence="9"/>
<keyword evidence="12" id="KW-1185">Reference proteome</keyword>
<keyword evidence="11" id="KW-0449">Lipoprotein</keyword>
<dbReference type="InterPro" id="IPR036526">
    <property type="entry name" value="C-N_Hydrolase_sf"/>
</dbReference>
<feature type="transmembrane region" description="Helical" evidence="9">
    <location>
        <begin position="116"/>
        <end position="134"/>
    </location>
</feature>
<dbReference type="Pfam" id="PF00795">
    <property type="entry name" value="CN_hydrolase"/>
    <property type="match status" value="1"/>
</dbReference>
<proteinExistence type="inferred from homology"/>
<comment type="catalytic activity">
    <reaction evidence="9">
        <text>N-terminal S-1,2-diacyl-sn-glyceryl-L-cysteinyl-[lipoprotein] + a glycerophospholipid = N-acyl-S-1,2-diacyl-sn-glyceryl-L-cysteinyl-[lipoprotein] + a 2-acyl-sn-glycero-3-phospholipid + H(+)</text>
        <dbReference type="Rhea" id="RHEA:48228"/>
        <dbReference type="Rhea" id="RHEA-COMP:14681"/>
        <dbReference type="Rhea" id="RHEA-COMP:14684"/>
        <dbReference type="ChEBI" id="CHEBI:15378"/>
        <dbReference type="ChEBI" id="CHEBI:136912"/>
        <dbReference type="ChEBI" id="CHEBI:140656"/>
        <dbReference type="ChEBI" id="CHEBI:140657"/>
        <dbReference type="ChEBI" id="CHEBI:140660"/>
        <dbReference type="EC" id="2.3.1.269"/>
    </reaction>
</comment>
<evidence type="ECO:0000256" key="3">
    <source>
        <dbReference type="ARBA" id="ARBA00022475"/>
    </source>
</evidence>
<feature type="transmembrane region" description="Helical" evidence="9">
    <location>
        <begin position="56"/>
        <end position="75"/>
    </location>
</feature>
<dbReference type="HAMAP" id="MF_01148">
    <property type="entry name" value="Lnt"/>
    <property type="match status" value="1"/>
</dbReference>
<reference evidence="11 12" key="1">
    <citation type="submission" date="2019-07" db="EMBL/GenBank/DDBJ databases">
        <authorList>
            <person name="Huq M.A."/>
        </authorList>
    </citation>
    <scope>NUCLEOTIDE SEQUENCE [LARGE SCALE GENOMIC DNA]</scope>
    <source>
        <strain evidence="11 12">MAH-19</strain>
    </source>
</reference>
<comment type="caution">
    <text evidence="11">The sequence shown here is derived from an EMBL/GenBank/DDBJ whole genome shotgun (WGS) entry which is preliminary data.</text>
</comment>
<dbReference type="PANTHER" id="PTHR38686:SF1">
    <property type="entry name" value="APOLIPOPROTEIN N-ACYLTRANSFERASE"/>
    <property type="match status" value="1"/>
</dbReference>
<feature type="transmembrane region" description="Helical" evidence="9">
    <location>
        <begin position="199"/>
        <end position="218"/>
    </location>
</feature>
<evidence type="ECO:0000256" key="1">
    <source>
        <dbReference type="ARBA" id="ARBA00004651"/>
    </source>
</evidence>
<dbReference type="CDD" id="cd07571">
    <property type="entry name" value="ALP_N-acyl_transferase"/>
    <property type="match status" value="1"/>
</dbReference>
<keyword evidence="3 9" id="KW-1003">Cell membrane</keyword>
<dbReference type="Pfam" id="PF20154">
    <property type="entry name" value="LNT_N"/>
    <property type="match status" value="1"/>
</dbReference>
<dbReference type="Gene3D" id="3.60.110.10">
    <property type="entry name" value="Carbon-nitrogen hydrolase"/>
    <property type="match status" value="1"/>
</dbReference>
<comment type="pathway">
    <text evidence="9">Protein modification; lipoprotein biosynthesis (N-acyl transfer).</text>
</comment>
<accession>A0A556MKH8</accession>
<feature type="transmembrane region" description="Helical" evidence="9">
    <location>
        <begin position="512"/>
        <end position="532"/>
    </location>
</feature>
<keyword evidence="4 9" id="KW-0808">Transferase</keyword>
<feature type="transmembrane region" description="Helical" evidence="9">
    <location>
        <begin position="166"/>
        <end position="187"/>
    </location>
</feature>
<evidence type="ECO:0000313" key="11">
    <source>
        <dbReference type="EMBL" id="TSJ40390.1"/>
    </source>
</evidence>
<dbReference type="RefSeq" id="WP_144248428.1">
    <property type="nucleotide sequence ID" value="NZ_VLPK01000002.1"/>
</dbReference>
<gene>
    <name evidence="9 11" type="primary">lnt</name>
    <name evidence="11" type="ORF">FO440_11570</name>
</gene>
<dbReference type="OrthoDB" id="9804277at2"/>
<dbReference type="EMBL" id="VLPK01000002">
    <property type="protein sequence ID" value="TSJ40390.1"/>
    <property type="molecule type" value="Genomic_DNA"/>
</dbReference>
<feature type="domain" description="CN hydrolase" evidence="10">
    <location>
        <begin position="233"/>
        <end position="499"/>
    </location>
</feature>
<comment type="function">
    <text evidence="9">Catalyzes the phospholipid dependent N-acylation of the N-terminal cysteine of apolipoprotein, the last step in lipoprotein maturation.</text>
</comment>
<evidence type="ECO:0000256" key="6">
    <source>
        <dbReference type="ARBA" id="ARBA00022989"/>
    </source>
</evidence>
<evidence type="ECO:0000256" key="8">
    <source>
        <dbReference type="ARBA" id="ARBA00023315"/>
    </source>
</evidence>
<dbReference type="InterPro" id="IPR003010">
    <property type="entry name" value="C-N_Hydrolase"/>
</dbReference>
<dbReference type="InterPro" id="IPR045378">
    <property type="entry name" value="LNT_N"/>
</dbReference>
<dbReference type="PROSITE" id="PS50263">
    <property type="entry name" value="CN_HYDROLASE"/>
    <property type="match status" value="1"/>
</dbReference>
<evidence type="ECO:0000256" key="9">
    <source>
        <dbReference type="HAMAP-Rule" id="MF_01148"/>
    </source>
</evidence>
<keyword evidence="7 9" id="KW-0472">Membrane</keyword>
<keyword evidence="6 9" id="KW-1133">Transmembrane helix</keyword>
<sequence length="542" mass="61541">MKKNILLSILSGLLLWLAWPPMYYTTVFLFFGLVPMLVAIENIIKSTSTKKGKLIFNITFLGFFIWNVLSIYWVYNALKIVGEVVALPISLIPYCLGPLLMSTTCWLYYRFRLATNRTYGLVALVCFWIAYEYLHQSWDLNFPWMTLGNGFAAAHQWVQWYEYTGVYGGTIWIWLINILLFLIYTGLTEAQTKPVRQKLIISVVAIIVLPLGFSLYRYNTYKEPVNPSNIVVAQPNIDPYAKGGEIPAYQQVATLTKLSDSIAQVNTEFFIWPETAIPDPIDEDHIRTNNYFVQAQRFLNKYKNGNIITGAETYKIYNTRETKTASPMPGTRQFADSFNTAVNIENSAEVQFYHKSKLVPGAESLPFGDALSFLKPVFEHLGGATGTYAGQEKPTELYAQSGIGVAPVVCFESIWGEWVATHVRNGAQFIAIITNDGWWENTSGKDQHLDYAKLRAIETRRWVCRSANTGISAFINERGDIVQQTKWWVRAALKQNINLNTDITFYVAHGDYLPKTASLLAILGILFVLVRIRVKRKPTAVK</sequence>
<dbReference type="GO" id="GO:0042158">
    <property type="term" value="P:lipoprotein biosynthetic process"/>
    <property type="evidence" value="ECO:0007669"/>
    <property type="project" value="UniProtKB-UniRule"/>
</dbReference>
<dbReference type="UniPathway" id="UPA00666"/>
<organism evidence="11 12">
    <name type="scientific">Mucilaginibacter corticis</name>
    <dbReference type="NCBI Taxonomy" id="2597670"/>
    <lineage>
        <taxon>Bacteria</taxon>
        <taxon>Pseudomonadati</taxon>
        <taxon>Bacteroidota</taxon>
        <taxon>Sphingobacteriia</taxon>
        <taxon>Sphingobacteriales</taxon>
        <taxon>Sphingobacteriaceae</taxon>
        <taxon>Mucilaginibacter</taxon>
    </lineage>
</organism>
<evidence type="ECO:0000256" key="7">
    <source>
        <dbReference type="ARBA" id="ARBA00023136"/>
    </source>
</evidence>
<dbReference type="InterPro" id="IPR004563">
    <property type="entry name" value="Apolipo_AcylTrfase"/>
</dbReference>
<feature type="transmembrane region" description="Helical" evidence="9">
    <location>
        <begin position="87"/>
        <end position="109"/>
    </location>
</feature>
<dbReference type="SUPFAM" id="SSF56317">
    <property type="entry name" value="Carbon-nitrogen hydrolase"/>
    <property type="match status" value="1"/>
</dbReference>
<name>A0A556MKH8_9SPHI</name>
<dbReference type="PANTHER" id="PTHR38686">
    <property type="entry name" value="APOLIPOPROTEIN N-ACYLTRANSFERASE"/>
    <property type="match status" value="1"/>
</dbReference>
<comment type="similarity">
    <text evidence="2 9">Belongs to the CN hydrolase family. Apolipoprotein N-acyltransferase subfamily.</text>
</comment>
<evidence type="ECO:0000256" key="4">
    <source>
        <dbReference type="ARBA" id="ARBA00022679"/>
    </source>
</evidence>
<evidence type="ECO:0000256" key="5">
    <source>
        <dbReference type="ARBA" id="ARBA00022692"/>
    </source>
</evidence>
<dbReference type="AlphaFoldDB" id="A0A556MKH8"/>
<keyword evidence="5 9" id="KW-0812">Transmembrane</keyword>
<dbReference type="GO" id="GO:0005886">
    <property type="term" value="C:plasma membrane"/>
    <property type="evidence" value="ECO:0007669"/>
    <property type="project" value="UniProtKB-SubCell"/>
</dbReference>
<dbReference type="GO" id="GO:0016410">
    <property type="term" value="F:N-acyltransferase activity"/>
    <property type="evidence" value="ECO:0007669"/>
    <property type="project" value="UniProtKB-UniRule"/>
</dbReference>
<dbReference type="NCBIfam" id="TIGR00546">
    <property type="entry name" value="lnt"/>
    <property type="match status" value="1"/>
</dbReference>
<comment type="subcellular location">
    <subcellularLocation>
        <location evidence="1 9">Cell membrane</location>
        <topology evidence="1 9">Multi-pass membrane protein</topology>
    </subcellularLocation>
</comment>
<keyword evidence="8 9" id="KW-0012">Acyltransferase</keyword>
<protein>
    <recommendedName>
        <fullName evidence="9">Apolipoprotein N-acyltransferase</fullName>
        <shortName evidence="9">ALP N-acyltransferase</shortName>
        <ecNumber evidence="9">2.3.1.269</ecNumber>
    </recommendedName>
</protein>
<evidence type="ECO:0000259" key="10">
    <source>
        <dbReference type="PROSITE" id="PS50263"/>
    </source>
</evidence>
<evidence type="ECO:0000313" key="12">
    <source>
        <dbReference type="Proteomes" id="UP000318733"/>
    </source>
</evidence>
<evidence type="ECO:0000256" key="2">
    <source>
        <dbReference type="ARBA" id="ARBA00010065"/>
    </source>
</evidence>